<dbReference type="EMBL" id="JAJAWG010000003">
    <property type="protein sequence ID" value="MCB5195993.1"/>
    <property type="molecule type" value="Genomic_DNA"/>
</dbReference>
<organism evidence="2 3">
    <name type="scientific">Deefgea salmonis</name>
    <dbReference type="NCBI Taxonomy" id="2875502"/>
    <lineage>
        <taxon>Bacteria</taxon>
        <taxon>Pseudomonadati</taxon>
        <taxon>Pseudomonadota</taxon>
        <taxon>Betaproteobacteria</taxon>
        <taxon>Neisseriales</taxon>
        <taxon>Chitinibacteraceae</taxon>
        <taxon>Deefgea</taxon>
    </lineage>
</organism>
<evidence type="ECO:0000313" key="3">
    <source>
        <dbReference type="Proteomes" id="UP001198034"/>
    </source>
</evidence>
<evidence type="ECO:0000313" key="2">
    <source>
        <dbReference type="EMBL" id="MCB5195993.1"/>
    </source>
</evidence>
<sequence>MKSILVLLLAALSGTAMAETAAAPVIYTGKVGSAPVQVAFDYLKDRVANEYGIGEYRELLIQQKSASAEDTKKVSLALQMQGLLDDAVKAQRYQFALHFNDELNVWLIDSVKQDWQCRRAASKGWTQKPCQ</sequence>
<reference evidence="2 3" key="1">
    <citation type="submission" date="2021-10" db="EMBL/GenBank/DDBJ databases">
        <authorList>
            <person name="Chen M."/>
        </authorList>
    </citation>
    <scope>NUCLEOTIDE SEQUENCE [LARGE SCALE GENOMIC DNA]</scope>
    <source>
        <strain evidence="2 3">H3-26</strain>
    </source>
</reference>
<proteinExistence type="predicted"/>
<feature type="signal peptide" evidence="1">
    <location>
        <begin position="1"/>
        <end position="18"/>
    </location>
</feature>
<gene>
    <name evidence="2" type="ORF">LG219_06835</name>
</gene>
<keyword evidence="1" id="KW-0732">Signal</keyword>
<keyword evidence="3" id="KW-1185">Reference proteome</keyword>
<accession>A0ABS8BJU2</accession>
<evidence type="ECO:0000256" key="1">
    <source>
        <dbReference type="SAM" id="SignalP"/>
    </source>
</evidence>
<feature type="chain" id="PRO_5047016948" evidence="1">
    <location>
        <begin position="19"/>
        <end position="131"/>
    </location>
</feature>
<name>A0ABS8BJU2_9NEIS</name>
<dbReference type="Proteomes" id="UP001198034">
    <property type="component" value="Unassembled WGS sequence"/>
</dbReference>
<comment type="caution">
    <text evidence="2">The sequence shown here is derived from an EMBL/GenBank/DDBJ whole genome shotgun (WGS) entry which is preliminary data.</text>
</comment>
<dbReference type="RefSeq" id="WP_226763774.1">
    <property type="nucleotide sequence ID" value="NZ_JAJAWG010000003.1"/>
</dbReference>
<protein>
    <submittedName>
        <fullName evidence="2">Uncharacterized protein</fullName>
    </submittedName>
</protein>